<gene>
    <name evidence="2" type="ORF">E3N88_34215</name>
</gene>
<protein>
    <submittedName>
        <fullName evidence="2">Uncharacterized protein</fullName>
    </submittedName>
</protein>
<name>A0A5N6LYD7_9ASTR</name>
<dbReference type="EMBL" id="SZYD01000017">
    <property type="protein sequence ID" value="KAD3066336.1"/>
    <property type="molecule type" value="Genomic_DNA"/>
</dbReference>
<evidence type="ECO:0000313" key="3">
    <source>
        <dbReference type="Proteomes" id="UP000326396"/>
    </source>
</evidence>
<dbReference type="Proteomes" id="UP000326396">
    <property type="component" value="Linkage Group LG7"/>
</dbReference>
<keyword evidence="3" id="KW-1185">Reference proteome</keyword>
<dbReference type="AlphaFoldDB" id="A0A5N6LYD7"/>
<feature type="region of interest" description="Disordered" evidence="1">
    <location>
        <begin position="357"/>
        <end position="408"/>
    </location>
</feature>
<evidence type="ECO:0000313" key="2">
    <source>
        <dbReference type="EMBL" id="KAD3066336.1"/>
    </source>
</evidence>
<proteinExistence type="predicted"/>
<evidence type="ECO:0000256" key="1">
    <source>
        <dbReference type="SAM" id="MobiDB-lite"/>
    </source>
</evidence>
<accession>A0A5N6LYD7</accession>
<reference evidence="2 3" key="1">
    <citation type="submission" date="2019-05" db="EMBL/GenBank/DDBJ databases">
        <title>Mikania micrantha, genome provides insights into the molecular mechanism of rapid growth.</title>
        <authorList>
            <person name="Liu B."/>
        </authorList>
    </citation>
    <scope>NUCLEOTIDE SEQUENCE [LARGE SCALE GENOMIC DNA]</scope>
    <source>
        <strain evidence="2">NLD-2019</strain>
        <tissue evidence="2">Leaf</tissue>
    </source>
</reference>
<sequence>MGPKKRGSGEGTDCFASSNMTLRLTVARWAVIGTLLATQPGKTRCRRRSQRITAAVKATRHLEDDSDDDDCGPAVVQRFYPNPSLLPIEEHHHPQINSLNHCGSDVVVNGLIGRIVSGSIRRFHQCAIADWKKTGHVEESWKRTDAEDVSSSIPSSTTSLFSSLLRANFISSGVATASVEVYLFEAEVQAARLLCRTLEKKVDMRYSDEWRLAVVHLKVRMVQKFIFQGARLNDRANEADDFLEPFFMCEVADKYLTLIGFLVNASLINLPLLLITNTTSHCFSVSLVAKRLLQPLPISFPCTQVRWFVPVAQQPPVVHDQETYSSVSSTAVRSRVPSFVISPQATTDRGFLRSRLQPPALSHRRSPQPPRSISHPCHRQPPSLPARRVAPPPTATKKHQPSRFPPFEHLQPSTFRIWILRPSRPPTGLFDLIKDSICKNVF</sequence>
<organism evidence="2 3">
    <name type="scientific">Mikania micrantha</name>
    <name type="common">bitter vine</name>
    <dbReference type="NCBI Taxonomy" id="192012"/>
    <lineage>
        <taxon>Eukaryota</taxon>
        <taxon>Viridiplantae</taxon>
        <taxon>Streptophyta</taxon>
        <taxon>Embryophyta</taxon>
        <taxon>Tracheophyta</taxon>
        <taxon>Spermatophyta</taxon>
        <taxon>Magnoliopsida</taxon>
        <taxon>eudicotyledons</taxon>
        <taxon>Gunneridae</taxon>
        <taxon>Pentapetalae</taxon>
        <taxon>asterids</taxon>
        <taxon>campanulids</taxon>
        <taxon>Asterales</taxon>
        <taxon>Asteraceae</taxon>
        <taxon>Asteroideae</taxon>
        <taxon>Heliantheae alliance</taxon>
        <taxon>Eupatorieae</taxon>
        <taxon>Mikania</taxon>
    </lineage>
</organism>
<comment type="caution">
    <text evidence="2">The sequence shown here is derived from an EMBL/GenBank/DDBJ whole genome shotgun (WGS) entry which is preliminary data.</text>
</comment>